<dbReference type="PANTHER" id="PTHR13947">
    <property type="entry name" value="GNAT FAMILY N-ACETYLTRANSFERASE"/>
    <property type="match status" value="1"/>
</dbReference>
<evidence type="ECO:0000256" key="1">
    <source>
        <dbReference type="ARBA" id="ARBA00022679"/>
    </source>
</evidence>
<dbReference type="InterPro" id="IPR016181">
    <property type="entry name" value="Acyl_CoA_acyltransferase"/>
</dbReference>
<dbReference type="RefSeq" id="WP_058291308.1">
    <property type="nucleotide sequence ID" value="NZ_CYSD01000042.1"/>
</dbReference>
<name>A0A0P1H0K8_9RHOB</name>
<gene>
    <name evidence="3" type="ORF">TRM7557_03314</name>
</gene>
<dbReference type="GO" id="GO:0008080">
    <property type="term" value="F:N-acetyltransferase activity"/>
    <property type="evidence" value="ECO:0007669"/>
    <property type="project" value="InterPro"/>
</dbReference>
<organism evidence="3 4">
    <name type="scientific">Tritonibacter multivorans</name>
    <dbReference type="NCBI Taxonomy" id="928856"/>
    <lineage>
        <taxon>Bacteria</taxon>
        <taxon>Pseudomonadati</taxon>
        <taxon>Pseudomonadota</taxon>
        <taxon>Alphaproteobacteria</taxon>
        <taxon>Rhodobacterales</taxon>
        <taxon>Paracoccaceae</taxon>
        <taxon>Tritonibacter</taxon>
    </lineage>
</organism>
<dbReference type="PROSITE" id="PS51186">
    <property type="entry name" value="GNAT"/>
    <property type="match status" value="1"/>
</dbReference>
<dbReference type="PANTHER" id="PTHR13947:SF37">
    <property type="entry name" value="LD18367P"/>
    <property type="match status" value="1"/>
</dbReference>
<protein>
    <submittedName>
        <fullName evidence="3">Putative acetyltransferase YhhY</fullName>
    </submittedName>
</protein>
<evidence type="ECO:0000313" key="4">
    <source>
        <dbReference type="Proteomes" id="UP000052022"/>
    </source>
</evidence>
<dbReference type="STRING" id="928856.SAMN04488049_102150"/>
<sequence>MKIEQLTTIEWPRYRRLRLRALQDSPEAFCTSHETEAHWDPEQWQRRLTGTYTTFVAVLDGRDCGLVTVAALRGQPQDAGLFGMWVAAEARGYGAARALVAAAVEWARAGCYNQLFLDVIDDNGPAITLYARCGFVPTGQVGRLAPPRDHITEHQRVLPLHGSSA</sequence>
<accession>A0A0P1H0K8</accession>
<dbReference type="SUPFAM" id="SSF55729">
    <property type="entry name" value="Acyl-CoA N-acyltransferases (Nat)"/>
    <property type="match status" value="1"/>
</dbReference>
<dbReference type="OrthoDB" id="336415at2"/>
<dbReference type="Pfam" id="PF00583">
    <property type="entry name" value="Acetyltransf_1"/>
    <property type="match status" value="1"/>
</dbReference>
<keyword evidence="4" id="KW-1185">Reference proteome</keyword>
<reference evidence="3 4" key="1">
    <citation type="submission" date="2015-09" db="EMBL/GenBank/DDBJ databases">
        <authorList>
            <consortium name="Swine Surveillance"/>
        </authorList>
    </citation>
    <scope>NUCLEOTIDE SEQUENCE [LARGE SCALE GENOMIC DNA]</scope>
    <source>
        <strain evidence="3 4">CECT 7557</strain>
    </source>
</reference>
<feature type="domain" description="N-acetyltransferase" evidence="2">
    <location>
        <begin position="1"/>
        <end position="158"/>
    </location>
</feature>
<dbReference type="InterPro" id="IPR000182">
    <property type="entry name" value="GNAT_dom"/>
</dbReference>
<proteinExistence type="predicted"/>
<evidence type="ECO:0000313" key="3">
    <source>
        <dbReference type="EMBL" id="CUH81244.1"/>
    </source>
</evidence>
<dbReference type="Proteomes" id="UP000052022">
    <property type="component" value="Unassembled WGS sequence"/>
</dbReference>
<dbReference type="InterPro" id="IPR050769">
    <property type="entry name" value="NAT_camello-type"/>
</dbReference>
<dbReference type="AlphaFoldDB" id="A0A0P1H0K8"/>
<evidence type="ECO:0000259" key="2">
    <source>
        <dbReference type="PROSITE" id="PS51186"/>
    </source>
</evidence>
<keyword evidence="1 3" id="KW-0808">Transferase</keyword>
<dbReference type="Gene3D" id="3.40.630.30">
    <property type="match status" value="1"/>
</dbReference>
<dbReference type="EMBL" id="CYSD01000042">
    <property type="protein sequence ID" value="CUH81244.1"/>
    <property type="molecule type" value="Genomic_DNA"/>
</dbReference>